<reference evidence="2 3" key="1">
    <citation type="submission" date="2019-07" db="EMBL/GenBank/DDBJ databases">
        <title>Whole genome shotgun sequence of Novosphingobium sediminis NBRC 106119.</title>
        <authorList>
            <person name="Hosoyama A."/>
            <person name="Uohara A."/>
            <person name="Ohji S."/>
            <person name="Ichikawa N."/>
        </authorList>
    </citation>
    <scope>NUCLEOTIDE SEQUENCE [LARGE SCALE GENOMIC DNA]</scope>
    <source>
        <strain evidence="2 3">NBRC 106119</strain>
    </source>
</reference>
<evidence type="ECO:0000259" key="1">
    <source>
        <dbReference type="Pfam" id="PF04230"/>
    </source>
</evidence>
<dbReference type="Proteomes" id="UP000321464">
    <property type="component" value="Unassembled WGS sequence"/>
</dbReference>
<keyword evidence="3" id="KW-1185">Reference proteome</keyword>
<proteinExistence type="predicted"/>
<gene>
    <name evidence="2" type="ORF">NSE01_16560</name>
</gene>
<dbReference type="EMBL" id="BJYR01000011">
    <property type="protein sequence ID" value="GEN99823.1"/>
    <property type="molecule type" value="Genomic_DNA"/>
</dbReference>
<dbReference type="InterPro" id="IPR007345">
    <property type="entry name" value="Polysacch_pyruvyl_Trfase"/>
</dbReference>
<dbReference type="Pfam" id="PF04230">
    <property type="entry name" value="PS_pyruv_trans"/>
    <property type="match status" value="1"/>
</dbReference>
<comment type="caution">
    <text evidence="2">The sequence shown here is derived from an EMBL/GenBank/DDBJ whole genome shotgun (WGS) entry which is preliminary data.</text>
</comment>
<dbReference type="OrthoDB" id="1814359at2"/>
<sequence>MTTAAPPSPARRIALLNVKYSPNLGDGLLSECLEAELARTFQSIAPGTEVFSIDLAGRRAYPAIAPSRRAALIGLLEALPAALRSLATRAALSALVRLRLRRHVHARLAGCDAVVLGGGNLLTDADLNFPMKIAGALRQAARLRLPVAVYGVGANRQWSAAGKRLFGEALQSAKLAYAAVRDARSQAAWRDLLVPQGVRPAALSGDPGLLASCHFPRPPLPFDAPLAGLCITAPMALRYHATGPEAGTAADACAALAIWYGTAARALVAAGLRVALFTNGSPEDRDYLAAMGPAWILAAKGPVTMTNPFADPAEMIHFIAGCQLIVAHRMHACIAAHSFAIPTIGLRWDVKLDSFFALAGRGTFIADTASLDGPALTALARKAMAEGVDRAALEELISGTRSDIARMAAALARAMQPAKEAA</sequence>
<dbReference type="PANTHER" id="PTHR36836:SF1">
    <property type="entry name" value="COLANIC ACID BIOSYNTHESIS PROTEIN WCAK"/>
    <property type="match status" value="1"/>
</dbReference>
<dbReference type="AlphaFoldDB" id="A0A512AJF8"/>
<organism evidence="2 3">
    <name type="scientific">Novosphingobium sediminis</name>
    <dbReference type="NCBI Taxonomy" id="707214"/>
    <lineage>
        <taxon>Bacteria</taxon>
        <taxon>Pseudomonadati</taxon>
        <taxon>Pseudomonadota</taxon>
        <taxon>Alphaproteobacteria</taxon>
        <taxon>Sphingomonadales</taxon>
        <taxon>Sphingomonadaceae</taxon>
        <taxon>Novosphingobium</taxon>
    </lineage>
</organism>
<evidence type="ECO:0000313" key="3">
    <source>
        <dbReference type="Proteomes" id="UP000321464"/>
    </source>
</evidence>
<evidence type="ECO:0000313" key="2">
    <source>
        <dbReference type="EMBL" id="GEN99823.1"/>
    </source>
</evidence>
<name>A0A512AJF8_9SPHN</name>
<dbReference type="PANTHER" id="PTHR36836">
    <property type="entry name" value="COLANIC ACID BIOSYNTHESIS PROTEIN WCAK"/>
    <property type="match status" value="1"/>
</dbReference>
<dbReference type="RefSeq" id="WP_147159157.1">
    <property type="nucleotide sequence ID" value="NZ_BJYR01000011.1"/>
</dbReference>
<protein>
    <recommendedName>
        <fullName evidence="1">Polysaccharide pyruvyl transferase domain-containing protein</fullName>
    </recommendedName>
</protein>
<accession>A0A512AJF8</accession>
<feature type="domain" description="Polysaccharide pyruvyl transferase" evidence="1">
    <location>
        <begin position="23"/>
        <end position="349"/>
    </location>
</feature>